<organism evidence="3 4">
    <name type="scientific">Hibiscus syriacus</name>
    <name type="common">Rose of Sharon</name>
    <dbReference type="NCBI Taxonomy" id="106335"/>
    <lineage>
        <taxon>Eukaryota</taxon>
        <taxon>Viridiplantae</taxon>
        <taxon>Streptophyta</taxon>
        <taxon>Embryophyta</taxon>
        <taxon>Tracheophyta</taxon>
        <taxon>Spermatophyta</taxon>
        <taxon>Magnoliopsida</taxon>
        <taxon>eudicotyledons</taxon>
        <taxon>Gunneridae</taxon>
        <taxon>Pentapetalae</taxon>
        <taxon>rosids</taxon>
        <taxon>malvids</taxon>
        <taxon>Malvales</taxon>
        <taxon>Malvaceae</taxon>
        <taxon>Malvoideae</taxon>
        <taxon>Hibiscus</taxon>
    </lineage>
</organism>
<proteinExistence type="inferred from homology"/>
<sequence>MEKEREQQVYLETLTEQAERYDEMIEAMKSVARLDVKLTLEERNLLYKEEAKGNEQNVKRIKEYRQRVEDELAKICNDIHSVIDKRLIPSSSTGRCKYEYILIFCPFFYKKGDYFRYLTKFKAGNDSKEASDQSLKAFEVYLRPTHHIRLGLALNFSILYYEKFNSPERTCHLANQAFDEAIAELDSLNEESYKDSTLIMQASQGQSHLMDLRSSRGRR</sequence>
<name>A0A6A3BF81_HIBSY</name>
<protein>
    <submittedName>
        <fullName evidence="3">14-3-3 protein 7</fullName>
    </submittedName>
</protein>
<dbReference type="PIRSF" id="PIRSF000868">
    <property type="entry name" value="14-3-3"/>
    <property type="match status" value="1"/>
</dbReference>
<evidence type="ECO:0000313" key="3">
    <source>
        <dbReference type="EMBL" id="KAE8715414.1"/>
    </source>
</evidence>
<dbReference type="InterPro" id="IPR023410">
    <property type="entry name" value="14-3-3_domain"/>
</dbReference>
<dbReference type="AlphaFoldDB" id="A0A6A3BF81"/>
<feature type="domain" description="14-3-3" evidence="2">
    <location>
        <begin position="5"/>
        <end position="215"/>
    </location>
</feature>
<dbReference type="InterPro" id="IPR000308">
    <property type="entry name" value="14-3-3"/>
</dbReference>
<accession>A0A6A3BF81</accession>
<comment type="similarity">
    <text evidence="1">Belongs to the 14-3-3 family.</text>
</comment>
<dbReference type="SMART" id="SM00101">
    <property type="entry name" value="14_3_3"/>
    <property type="match status" value="1"/>
</dbReference>
<gene>
    <name evidence="3" type="ORF">F3Y22_tig00110174pilonHSYRG00363</name>
</gene>
<reference evidence="3" key="1">
    <citation type="submission" date="2019-09" db="EMBL/GenBank/DDBJ databases">
        <title>Draft genome information of white flower Hibiscus syriacus.</title>
        <authorList>
            <person name="Kim Y.-M."/>
        </authorList>
    </citation>
    <scope>NUCLEOTIDE SEQUENCE [LARGE SCALE GENOMIC DNA]</scope>
    <source>
        <strain evidence="3">YM2019G1</strain>
    </source>
</reference>
<evidence type="ECO:0000259" key="2">
    <source>
        <dbReference type="SMART" id="SM00101"/>
    </source>
</evidence>
<comment type="caution">
    <text evidence="3">The sequence shown here is derived from an EMBL/GenBank/DDBJ whole genome shotgun (WGS) entry which is preliminary data.</text>
</comment>
<dbReference type="InterPro" id="IPR036815">
    <property type="entry name" value="14-3-3_dom_sf"/>
</dbReference>
<evidence type="ECO:0000313" key="4">
    <source>
        <dbReference type="Proteomes" id="UP000436088"/>
    </source>
</evidence>
<dbReference type="SUPFAM" id="SSF48445">
    <property type="entry name" value="14-3-3 protein"/>
    <property type="match status" value="1"/>
</dbReference>
<keyword evidence="4" id="KW-1185">Reference proteome</keyword>
<dbReference type="Proteomes" id="UP000436088">
    <property type="component" value="Unassembled WGS sequence"/>
</dbReference>
<dbReference type="Pfam" id="PF00244">
    <property type="entry name" value="14-3-3"/>
    <property type="match status" value="1"/>
</dbReference>
<dbReference type="EMBL" id="VEPZ02000861">
    <property type="protein sequence ID" value="KAE8715414.1"/>
    <property type="molecule type" value="Genomic_DNA"/>
</dbReference>
<evidence type="ECO:0000256" key="1">
    <source>
        <dbReference type="ARBA" id="ARBA00006141"/>
    </source>
</evidence>
<dbReference type="PANTHER" id="PTHR18860">
    <property type="entry name" value="14-3-3 PROTEIN"/>
    <property type="match status" value="1"/>
</dbReference>
<dbReference type="PRINTS" id="PR00305">
    <property type="entry name" value="1433ZETA"/>
</dbReference>
<dbReference type="Gene3D" id="1.20.190.20">
    <property type="entry name" value="14-3-3 domain"/>
    <property type="match status" value="1"/>
</dbReference>